<accession>A0A8S1IUG5</accession>
<dbReference type="Pfam" id="PF00440">
    <property type="entry name" value="TetR_N"/>
    <property type="match status" value="1"/>
</dbReference>
<evidence type="ECO:0000313" key="7">
    <source>
        <dbReference type="Proteomes" id="UP000708148"/>
    </source>
</evidence>
<dbReference type="Proteomes" id="UP000708148">
    <property type="component" value="Unassembled WGS sequence"/>
</dbReference>
<dbReference type="SUPFAM" id="SSF46689">
    <property type="entry name" value="Homeodomain-like"/>
    <property type="match status" value="1"/>
</dbReference>
<dbReference type="PANTHER" id="PTHR30055">
    <property type="entry name" value="HTH-TYPE TRANSCRIPTIONAL REGULATOR RUTR"/>
    <property type="match status" value="1"/>
</dbReference>
<evidence type="ECO:0000259" key="5">
    <source>
        <dbReference type="PROSITE" id="PS50977"/>
    </source>
</evidence>
<keyword evidence="4" id="KW-0804">Transcription</keyword>
<keyword evidence="1" id="KW-0678">Repressor</keyword>
<reference evidence="6" key="1">
    <citation type="submission" date="2020-12" db="EMBL/GenBank/DDBJ databases">
        <authorList>
            <person name="Iha C."/>
        </authorList>
    </citation>
    <scope>NUCLEOTIDE SEQUENCE</scope>
</reference>
<dbReference type="InterPro" id="IPR001647">
    <property type="entry name" value="HTH_TetR"/>
</dbReference>
<dbReference type="PANTHER" id="PTHR30055:SF175">
    <property type="entry name" value="HTH-TYPE TRANSCRIPTIONAL REPRESSOR KSTR2"/>
    <property type="match status" value="1"/>
</dbReference>
<evidence type="ECO:0000256" key="4">
    <source>
        <dbReference type="ARBA" id="ARBA00023163"/>
    </source>
</evidence>
<proteinExistence type="predicted"/>
<feature type="non-terminal residue" evidence="6">
    <location>
        <position position="206"/>
    </location>
</feature>
<name>A0A8S1IUG5_9CHLO</name>
<dbReference type="FunFam" id="1.10.10.60:FF:000141">
    <property type="entry name" value="TetR family transcriptional regulator"/>
    <property type="match status" value="1"/>
</dbReference>
<feature type="domain" description="HTH tetR-type" evidence="5">
    <location>
        <begin position="10"/>
        <end position="70"/>
    </location>
</feature>
<keyword evidence="2" id="KW-0805">Transcription regulation</keyword>
<evidence type="ECO:0000313" key="6">
    <source>
        <dbReference type="EMBL" id="CAD7694953.1"/>
    </source>
</evidence>
<dbReference type="GO" id="GO:0000976">
    <property type="term" value="F:transcription cis-regulatory region binding"/>
    <property type="evidence" value="ECO:0007669"/>
    <property type="project" value="TreeGrafter"/>
</dbReference>
<dbReference type="PROSITE" id="PS50977">
    <property type="entry name" value="HTH_TETR_2"/>
    <property type="match status" value="1"/>
</dbReference>
<keyword evidence="3" id="KW-0238">DNA-binding</keyword>
<comment type="caution">
    <text evidence="6">The sequence shown here is derived from an EMBL/GenBank/DDBJ whole genome shotgun (WGS) entry which is preliminary data.</text>
</comment>
<keyword evidence="7" id="KW-1185">Reference proteome</keyword>
<evidence type="ECO:0000256" key="2">
    <source>
        <dbReference type="ARBA" id="ARBA00023015"/>
    </source>
</evidence>
<dbReference type="GO" id="GO:0003700">
    <property type="term" value="F:DNA-binding transcription factor activity"/>
    <property type="evidence" value="ECO:0007669"/>
    <property type="project" value="TreeGrafter"/>
</dbReference>
<organism evidence="6 7">
    <name type="scientific">Ostreobium quekettii</name>
    <dbReference type="NCBI Taxonomy" id="121088"/>
    <lineage>
        <taxon>Eukaryota</taxon>
        <taxon>Viridiplantae</taxon>
        <taxon>Chlorophyta</taxon>
        <taxon>core chlorophytes</taxon>
        <taxon>Ulvophyceae</taxon>
        <taxon>TCBD clade</taxon>
        <taxon>Bryopsidales</taxon>
        <taxon>Ostreobineae</taxon>
        <taxon>Ostreobiaceae</taxon>
        <taxon>Ostreobium</taxon>
    </lineage>
</organism>
<gene>
    <name evidence="6" type="ORF">OSTQU699_LOCUS314</name>
</gene>
<dbReference type="AlphaFoldDB" id="A0A8S1IUG5"/>
<evidence type="ECO:0000256" key="3">
    <source>
        <dbReference type="ARBA" id="ARBA00023125"/>
    </source>
</evidence>
<dbReference type="EMBL" id="CAJHUC010000286">
    <property type="protein sequence ID" value="CAD7694953.1"/>
    <property type="molecule type" value="Genomic_DNA"/>
</dbReference>
<dbReference type="InterPro" id="IPR009057">
    <property type="entry name" value="Homeodomain-like_sf"/>
</dbReference>
<dbReference type="Gene3D" id="1.10.357.10">
    <property type="entry name" value="Tetracycline Repressor, domain 2"/>
    <property type="match status" value="1"/>
</dbReference>
<dbReference type="InterPro" id="IPR050109">
    <property type="entry name" value="HTH-type_TetR-like_transc_reg"/>
</dbReference>
<dbReference type="PRINTS" id="PR00455">
    <property type="entry name" value="HTHTETR"/>
</dbReference>
<sequence length="206" mass="22800">MGGKREKQKKERRVRIIAAATKFFNSKGYDATSLSDIAKDAGLAVGTVYNYYPSKAALLPELKQDAVGHLHERFDALTEDPPGDPREALGAVARVVLTQTLEWDLALGKHLLAASFTEPENVGSHTLFFELAAVETIRTLLEYYTKSGSLHIALPIETATEAIHAAITAQNNILLMGDAPDYQHMEFFLKQIDAQLELILYGWLLM</sequence>
<protein>
    <recommendedName>
        <fullName evidence="5">HTH tetR-type domain-containing protein</fullName>
    </recommendedName>
</protein>
<evidence type="ECO:0000256" key="1">
    <source>
        <dbReference type="ARBA" id="ARBA00022491"/>
    </source>
</evidence>